<evidence type="ECO:0000256" key="2">
    <source>
        <dbReference type="ARBA" id="ARBA00022801"/>
    </source>
</evidence>
<dbReference type="PIRSF" id="PIRSF005539">
    <property type="entry name" value="Pept_S33_TRI_F1"/>
    <property type="match status" value="1"/>
</dbReference>
<organism evidence="4 5">
    <name type="scientific">Bionectria ochroleuca</name>
    <name type="common">Gliocladium roseum</name>
    <dbReference type="NCBI Taxonomy" id="29856"/>
    <lineage>
        <taxon>Eukaryota</taxon>
        <taxon>Fungi</taxon>
        <taxon>Dikarya</taxon>
        <taxon>Ascomycota</taxon>
        <taxon>Pezizomycotina</taxon>
        <taxon>Sordariomycetes</taxon>
        <taxon>Hypocreomycetidae</taxon>
        <taxon>Hypocreales</taxon>
        <taxon>Bionectriaceae</taxon>
        <taxon>Clonostachys</taxon>
    </lineage>
</organism>
<dbReference type="EMBL" id="CABFNS010000533">
    <property type="protein sequence ID" value="VUC22225.1"/>
    <property type="molecule type" value="Genomic_DNA"/>
</dbReference>
<dbReference type="PANTHER" id="PTHR43194:SF2">
    <property type="entry name" value="PEROXISOMAL MEMBRANE PROTEIN LPX1"/>
    <property type="match status" value="1"/>
</dbReference>
<gene>
    <name evidence="4" type="ORF">CLO192961_LOCUS78177</name>
</gene>
<dbReference type="Pfam" id="PF00561">
    <property type="entry name" value="Abhydrolase_1"/>
    <property type="match status" value="1"/>
</dbReference>
<keyword evidence="2" id="KW-0378">Hydrolase</keyword>
<comment type="similarity">
    <text evidence="1">Belongs to the peptidase S33 family.</text>
</comment>
<name>A0ABY6TVK3_BIOOC</name>
<evidence type="ECO:0000313" key="4">
    <source>
        <dbReference type="EMBL" id="VUC22225.1"/>
    </source>
</evidence>
<dbReference type="PRINTS" id="PR00793">
    <property type="entry name" value="PROAMNOPTASE"/>
</dbReference>
<dbReference type="Gene3D" id="3.40.50.1820">
    <property type="entry name" value="alpha/beta hydrolase"/>
    <property type="match status" value="1"/>
</dbReference>
<evidence type="ECO:0000259" key="3">
    <source>
        <dbReference type="Pfam" id="PF00561"/>
    </source>
</evidence>
<protein>
    <recommendedName>
        <fullName evidence="3">AB hydrolase-1 domain-containing protein</fullName>
    </recommendedName>
</protein>
<evidence type="ECO:0000313" key="5">
    <source>
        <dbReference type="Proteomes" id="UP000766486"/>
    </source>
</evidence>
<dbReference type="PANTHER" id="PTHR43194">
    <property type="entry name" value="HYDROLASE ALPHA/BETA FOLD FAMILY"/>
    <property type="match status" value="1"/>
</dbReference>
<dbReference type="InterPro" id="IPR050228">
    <property type="entry name" value="Carboxylesterase_BioH"/>
</dbReference>
<reference evidence="4 5" key="1">
    <citation type="submission" date="2019-06" db="EMBL/GenBank/DDBJ databases">
        <authorList>
            <person name="Broberg M."/>
        </authorList>
    </citation>
    <scope>NUCLEOTIDE SEQUENCE [LARGE SCALE GENOMIC DNA]</scope>
</reference>
<dbReference type="SUPFAM" id="SSF53474">
    <property type="entry name" value="alpha/beta-Hydrolases"/>
    <property type="match status" value="1"/>
</dbReference>
<dbReference type="InterPro" id="IPR029058">
    <property type="entry name" value="AB_hydrolase_fold"/>
</dbReference>
<keyword evidence="5" id="KW-1185">Reference proteome</keyword>
<dbReference type="InterPro" id="IPR002410">
    <property type="entry name" value="Peptidase_S33"/>
</dbReference>
<sequence length="308" mass="34131">MQTQTNGTVAFHHNSFPDNFAARTWYRIVGHLDEGSRPLIVLHGGPGYTHGYLRPTFDLLAAKTSAPVVYYDQIGNGSSTHLREKRLDETFWTAQLFVDELDNLLSTLRLDGDFDLYGHSWGAMLAVKYVSQRQPPGLNRLVLGSGPASMALWKQSALSFVADLPPLMQQKLAQQSDSADGEDLEYNEALRALAVKNTLMEPPFPPELQESLDWLEKDDTVVLTTNGPSDLSWSGSLLSLDLSLDCRHINVPVLILSGDKDGATKAAIAPLAEGIPDAQWTIIHKGSHMVHLEQPEVYVDYISDFLYQ</sequence>
<accession>A0ABY6TVK3</accession>
<feature type="domain" description="AB hydrolase-1" evidence="3">
    <location>
        <begin position="38"/>
        <end position="295"/>
    </location>
</feature>
<proteinExistence type="inferred from homology"/>
<dbReference type="InterPro" id="IPR000073">
    <property type="entry name" value="AB_hydrolase_1"/>
</dbReference>
<dbReference type="InterPro" id="IPR005945">
    <property type="entry name" value="Pro_imino_pep"/>
</dbReference>
<evidence type="ECO:0000256" key="1">
    <source>
        <dbReference type="ARBA" id="ARBA00010088"/>
    </source>
</evidence>
<comment type="caution">
    <text evidence="4">The sequence shown here is derived from an EMBL/GenBank/DDBJ whole genome shotgun (WGS) entry which is preliminary data.</text>
</comment>
<dbReference type="Proteomes" id="UP000766486">
    <property type="component" value="Unassembled WGS sequence"/>
</dbReference>